<keyword evidence="2" id="KW-0812">Transmembrane</keyword>
<feature type="region of interest" description="Disordered" evidence="1">
    <location>
        <begin position="103"/>
        <end position="125"/>
    </location>
</feature>
<proteinExistence type="predicted"/>
<reference evidence="4" key="2">
    <citation type="submission" date="2020-09" db="EMBL/GenBank/DDBJ databases">
        <authorList>
            <person name="Sun Q."/>
            <person name="Zhou Y."/>
        </authorList>
    </citation>
    <scope>NUCLEOTIDE SEQUENCE</scope>
    <source>
        <strain evidence="4">CGMCC 1.15085</strain>
    </source>
</reference>
<keyword evidence="2" id="KW-0472">Membrane</keyword>
<evidence type="ECO:0000313" key="5">
    <source>
        <dbReference type="Proteomes" id="UP000636793"/>
    </source>
</evidence>
<dbReference type="NCBIfam" id="TIGR03816">
    <property type="entry name" value="tadE_like_DECH"/>
    <property type="match status" value="1"/>
</dbReference>
<name>A0A916T210_9MICO</name>
<dbReference type="Pfam" id="PF13400">
    <property type="entry name" value="Tad"/>
    <property type="match status" value="1"/>
</dbReference>
<dbReference type="InterPro" id="IPR021202">
    <property type="entry name" value="Rv3654c-like"/>
</dbReference>
<comment type="caution">
    <text evidence="4">The sequence shown here is derived from an EMBL/GenBank/DDBJ whole genome shotgun (WGS) entry which is preliminary data.</text>
</comment>
<keyword evidence="2" id="KW-1133">Transmembrane helix</keyword>
<gene>
    <name evidence="4" type="ORF">GCM10011492_16150</name>
</gene>
<dbReference type="Proteomes" id="UP000636793">
    <property type="component" value="Unassembled WGS sequence"/>
</dbReference>
<evidence type="ECO:0000313" key="4">
    <source>
        <dbReference type="EMBL" id="GGB26664.1"/>
    </source>
</evidence>
<feature type="compositionally biased region" description="Low complexity" evidence="1">
    <location>
        <begin position="105"/>
        <end position="119"/>
    </location>
</feature>
<evidence type="ECO:0000256" key="2">
    <source>
        <dbReference type="SAM" id="Phobius"/>
    </source>
</evidence>
<dbReference type="AlphaFoldDB" id="A0A916T210"/>
<evidence type="ECO:0000259" key="3">
    <source>
        <dbReference type="Pfam" id="PF13400"/>
    </source>
</evidence>
<evidence type="ECO:0000256" key="1">
    <source>
        <dbReference type="SAM" id="MobiDB-lite"/>
    </source>
</evidence>
<feature type="domain" description="Putative Flp pilus-assembly TadG-like N-terminal" evidence="3">
    <location>
        <begin position="13"/>
        <end position="59"/>
    </location>
</feature>
<reference evidence="4" key="1">
    <citation type="journal article" date="2014" name="Int. J. Syst. Evol. Microbiol.">
        <title>Complete genome sequence of Corynebacterium casei LMG S-19264T (=DSM 44701T), isolated from a smear-ripened cheese.</title>
        <authorList>
            <consortium name="US DOE Joint Genome Institute (JGI-PGF)"/>
            <person name="Walter F."/>
            <person name="Albersmeier A."/>
            <person name="Kalinowski J."/>
            <person name="Ruckert C."/>
        </authorList>
    </citation>
    <scope>NUCLEOTIDE SEQUENCE</scope>
    <source>
        <strain evidence="4">CGMCC 1.15085</strain>
    </source>
</reference>
<sequence>MACRVAGAGRERGSATVLVVMAIGVVLLCLTGALTLLSAVHASHRARAAADLAALAGAQVLVSADTRAPCDVAAAVAARNGGSLVGCAVAGDDITVRVATPASWPGLGSARARARAGPDPGDPSR</sequence>
<keyword evidence="5" id="KW-1185">Reference proteome</keyword>
<dbReference type="EMBL" id="BMHI01000002">
    <property type="protein sequence ID" value="GGB26664.1"/>
    <property type="molecule type" value="Genomic_DNA"/>
</dbReference>
<protein>
    <recommendedName>
        <fullName evidence="3">Putative Flp pilus-assembly TadG-like N-terminal domain-containing protein</fullName>
    </recommendedName>
</protein>
<accession>A0A916T210</accession>
<feature type="transmembrane region" description="Helical" evidence="2">
    <location>
        <begin position="15"/>
        <end position="37"/>
    </location>
</feature>
<dbReference type="InterPro" id="IPR028087">
    <property type="entry name" value="Tad_N"/>
</dbReference>
<organism evidence="4 5">
    <name type="scientific">Flexivirga endophytica</name>
    <dbReference type="NCBI Taxonomy" id="1849103"/>
    <lineage>
        <taxon>Bacteria</taxon>
        <taxon>Bacillati</taxon>
        <taxon>Actinomycetota</taxon>
        <taxon>Actinomycetes</taxon>
        <taxon>Micrococcales</taxon>
        <taxon>Dermacoccaceae</taxon>
        <taxon>Flexivirga</taxon>
    </lineage>
</organism>